<dbReference type="SUPFAM" id="SSF47336">
    <property type="entry name" value="ACP-like"/>
    <property type="match status" value="5"/>
</dbReference>
<keyword evidence="12" id="KW-1185">Reference proteome</keyword>
<keyword evidence="3" id="KW-0597">Phosphoprotein</keyword>
<dbReference type="InterPro" id="IPR057326">
    <property type="entry name" value="KR_dom"/>
</dbReference>
<feature type="domain" description="Ketosynthase family 3 (KS3)" evidence="10">
    <location>
        <begin position="6239"/>
        <end position="6662"/>
    </location>
</feature>
<dbReference type="Gene3D" id="3.30.70.3290">
    <property type="match status" value="5"/>
</dbReference>
<dbReference type="Pfam" id="PF08659">
    <property type="entry name" value="KR"/>
    <property type="match status" value="5"/>
</dbReference>
<dbReference type="FunFam" id="1.10.1200.10:FF:000007">
    <property type="entry name" value="Probable polyketide synthase pks17"/>
    <property type="match status" value="5"/>
</dbReference>
<dbReference type="SUPFAM" id="SSF51735">
    <property type="entry name" value="NAD(P)-binding Rossmann-fold domains"/>
    <property type="match status" value="10"/>
</dbReference>
<dbReference type="FunFam" id="3.40.366.10:FF:000002">
    <property type="entry name" value="Probable polyketide synthase 2"/>
    <property type="match status" value="3"/>
</dbReference>
<dbReference type="InterPro" id="IPR032821">
    <property type="entry name" value="PKS_assoc"/>
</dbReference>
<dbReference type="SUPFAM" id="SSF53901">
    <property type="entry name" value="Thiolase-like"/>
    <property type="match status" value="5"/>
</dbReference>
<dbReference type="InterPro" id="IPR014030">
    <property type="entry name" value="Ketoacyl_synth_N"/>
</dbReference>
<dbReference type="Pfam" id="PF08990">
    <property type="entry name" value="Docking"/>
    <property type="match status" value="1"/>
</dbReference>
<dbReference type="GO" id="GO:0004312">
    <property type="term" value="F:fatty acid synthase activity"/>
    <property type="evidence" value="ECO:0007669"/>
    <property type="project" value="TreeGrafter"/>
</dbReference>
<dbReference type="PANTHER" id="PTHR43775">
    <property type="entry name" value="FATTY ACID SYNTHASE"/>
    <property type="match status" value="1"/>
</dbReference>
<keyword evidence="7" id="KW-0012">Acyltransferase</keyword>
<dbReference type="Gene3D" id="6.10.140.1830">
    <property type="match status" value="4"/>
</dbReference>
<dbReference type="PROSITE" id="PS00012">
    <property type="entry name" value="PHOSPHOPANTETHEINE"/>
    <property type="match status" value="5"/>
</dbReference>
<feature type="domain" description="Carrier" evidence="9">
    <location>
        <begin position="6147"/>
        <end position="6222"/>
    </location>
</feature>
<proteinExistence type="predicted"/>
<dbReference type="Pfam" id="PF00550">
    <property type="entry name" value="PP-binding"/>
    <property type="match status" value="5"/>
</dbReference>
<dbReference type="InterPro" id="IPR001227">
    <property type="entry name" value="Ac_transferase_dom_sf"/>
</dbReference>
<gene>
    <name evidence="11" type="ORF">ACTIVE_0828</name>
</gene>
<dbReference type="PROSITE" id="PS00606">
    <property type="entry name" value="KS3_1"/>
    <property type="match status" value="5"/>
</dbReference>
<dbReference type="GO" id="GO:0031177">
    <property type="term" value="F:phosphopantetheine binding"/>
    <property type="evidence" value="ECO:0007669"/>
    <property type="project" value="InterPro"/>
</dbReference>
<dbReference type="Gene3D" id="3.40.366.10">
    <property type="entry name" value="Malonyl-Coenzyme A Acyl Carrier Protein, domain 2"/>
    <property type="match status" value="5"/>
</dbReference>
<dbReference type="PROSITE" id="PS50075">
    <property type="entry name" value="CARRIER"/>
    <property type="match status" value="5"/>
</dbReference>
<dbReference type="Proteomes" id="UP000501240">
    <property type="component" value="Chromosome"/>
</dbReference>
<sequence length="7836" mass="809103">MANEETLRDYLKWATTNLHDARRRLHEVEERGHEPIAIVGMGCRFPGDVHDPDGLWELLATGTDAIAGLPQDRDWDLDDLRHPDSEQLAARKAGFIYDAGEFDAGFFGISPREALAMDPQQRLLLEVCWEALERSGIDPRSLRGSSTGVFAGAALSGYGWGPGMDPELDGHLLTGTATSIISGRVAYFLGLEGPAVTVDTACSSSLVALHLACQSLRSGECSLAMAGGVTLLTAPFIFTQFSTQLGLAADGRCKAFSADADGMGVAEGVGMIVLERLSEAHRNGHQVLAVVRGSAINQDGASNGLTAPNGPSQQRVIRAALANARLSASEVDAVEAHGTGTELGDPIEAQALLATYGQDRSDDRPLWLGSIKSNIGHAQAAAGVAGIIKMVLALRHEELPRTLHADERSPHVDWSAGDVRLLNAPVPWPTSDTPRRAGVSGFGMSGTNVHAILEEAPAPDAAPAEDDEPAPEVPAEPVLPVLADGASASAWVVSGRSAEGLAGQAERLREFVEARPGLDPAGVAWSLVTTRSVFEHRAVVVGAGREELTSGLAALAADRPAASAVHGTATGGSGRVVFVFPGQGSQWIGMGRELAASSPVFAARLAECGAALAPFVDWSLQDVLDGIDGAPGLEAADVVQPVLWAVMVSLAAVWEAAGVRPDAVVGHSQGEIAAACVAGILSLEDAACVVALRSKALTALAGRGGMLSVAESAGRVRERLAAWGERLSVAAVNGPAATVVSGEPGALDELAAACEAESVRTRLLPVDYASHSAQVETIEQEILDVLEAITPSQAQIPMVSAMTGEFLTGPELDASYWYASLRATVEFDRAVRVLDEAGHQVFVEVSPHPVLTSAINDTLDDQATAIGTLRRDDGGPDRLLTSLAEAHVSGTNIDWTAVLPASDKVELPTYAFQRRRYWTKPSPAFAGTAADSEAPPSAGEARFWAAVEDGDVAALAAALAVDDGQPLREVLPALASWRRRERDESVLEGWRYRVSWTPVSESGKPVLSGTWLAVVPEGGAAGELADACVRALADRGADVIVTEVAAEDLDRRTLADRLRALLTEERADGADAASPVGVLSLLASDEDPVPAHPVVTAGVAGTLILLQALGDAGISAPMWALTRGAVAVGPGERLASTVQSQVWGLGRVAGLEHHDRWGGLIDLPAVLDGRSAVRLCRVLAGCGEDQVALRPSGIMARRLVRAVPRRGGDRRWAPRGSVLVTGATGAVGPFLARWAARSGASHVVLPSRRGPGSARAARLAAELAESGSAVSVIACDVAERDQVAALLDRIDASGPALSSVLHAANLVHLMPLDTTDLAEMSVALGAKVAGARWLDELTADRDLDAFVLFSSIAATWGGGEHGAYAAANAHLDALALDRRARGLPATSVAWGVWDTREPGELDDELPQIVKWLLRQGMGFLNPVPALAALDQVLADDETFLAVADVDWAKFAPVFSAARPAPLLDEIPEVARLSSAEPAAGEASGESGELAAELAGATPAERERIVADLVRVHAAAVLGHASADAVEADRAFRDMGFDSLTAVELRNRLNTATGLRLPSTVVFDYPSAVLLAREIVTEVLGTPQETAPIQVSAAAPGEPIAIVGMSCRFPGGVTGPDRLWELLASGGDAISGFPANRGWETEGLFDTDPGRSRTSYASQGGFLHEAVDFDPGFFGISPREALAMDPQQRLLLELSWEAFERAGIAPETLQGSQTGVFAGASPSGYLGHAAGMEGSEGHLITGNAGSVISGRVSYALGLEGPAVTLDTACSSSLVALHLACQALRSGECSLALAGGVMVMASPAGFVGFSRQRVLAADGRCKAFSADADGMGLGEGAGMLLVERLSDARRNGHPVLAVVTGSAINQDGASNGLTAPNGPSQQRVIRSALASAGLSAADVDAVEAHGTGTELGDPIEAQALLATYGQNRPEDRPLWLGSIKSNIGHSQQAAGVAGVMKMVLALQHGELPRTLHVDEPSPHVDWSSGAVRLLAEPVRWVGDGRSRRAGVSAFGISGTNAHVILEEPPAPDPVDVPEESPIPVLTEAPLAWTVSGRTASGLAAQARRLGEFVSARPGVDSVDVGWSLATTRTAFEHRAVVTGSRPEELLAGLAAVASGESWPGVVSGVVPAGGAGRVGFVFAGQGSQRAGMAAGLYEASPVFAETFDQVCGLLEAELGFSVADVALGRSDDAEARADWTVFAQAGLFAVQAGLLALLEACGIRPDAVAGHSVGEVAAAYAAGVVSLPDACRLVAARGRLMQALPKGGAMAAVAVSETDMLDALQSVAGVEIAAVNGPEAVVISGDQDAVDHIAETFREQGVRVRRLRVSHAFHSPRMDPVLDELGQIAAQLTYSPPVVPWAGALTGELVTEPGPEYWTGQARQPVRYADAVATLAAQGVRVFIEIGPDGTLSALGPAALDNTQSQGIFIPTQRPEHPADQTLLGALARAHVHGVPVDWTRLLPAGKPTELPTYAFQHQKYWPDGPQGLAAYLPGTQGGGEGTRSEAEARFWAAVEGGDARALAETLAVDEQRPFSEVLPALASWRQRERDRSATASWRYRASWVPITEPDPAPLSGTWLFVVPAGIADGLADECARAVTARGTRIVRVEIPAGEPHREPIAARLAQVLREDAETHTTHDGTGLAGVVSLLALDESAVRGFPAVPEGLAGTQALVQALGDLGVQAPLWVLTRGAVAAGPGEVLESPVQAQVWGLGRVAGLEHPDRWGGLIDLPADLDERAGARLRTLLAGCGEDQAAIRPAGILARRLTRAPLPHSGGAWLPRGSVLVTGGSGAIGGHVARWLAVRGAPRLVLASRSGAAAHGAATLAAELAGRGSTVELVTCDIAQRAQASGLLDRIAADGPPLVGVMHTAGLGQGTALQDTSLAELAAVAEAKTAGAAHLDELTDGLGLDAFVLFSSISATWGSGRQPGYAAANACLDALAENRRARGLAATSVAWGPWAGGGMGDGETGVQLQRLGLRPMEPGPAIRALAQAVDANEAPVAVADVDWDRFVPAYTLRRPSPLIAALPEVRRALAAATARPAVADADLELGRRLTGLPRAEQDRLLTELIRAEAATVLGHASMGAVEAERAFRDLGFDSLTAVELRNRMQDVTGLRLPATLVFDYPTPTVLAGHLRAELLGDQDGTVVAVTAAADEPIAIVGMGCRYPGGIGGPDDMWELLAAGGDAISGFPADRGWDGDGVFGSAAGEDSYVKAGGFLHDAGEFDPGFFGISPREALAMDPQQRLLLEVCWETLERAGIDPRSLRGSRTGMFAGASSSGYDIGLLLAGNGTGGLEGHLATGNAGSVISGRVSYAFGLEGPAVTVDTACSSSLVALHLACQALRSGECSLALAGGVTVMATPGTFMEFSRQQGLAADGRCKSFAGAADGTGWAEGVGVLVVERLSDARRHGHRVLALVAGSAINQDGASNGLTAPNGPSQQRVIRSALASAGLSASDVDAVEAHGTGTTLGDPIEAQAVLATYGQDRPEDDPLWLGSVKSNIGHAQQAAGVAGIIKMVLALQHEELPRTLHVDEPSPHVDWSSGAVSLLTSPVPWPSNGRPRRAGVSAFGMSGTNAHVIIAEAPEEPPLDDSVSPDSEAPRVLDSAVSTAWVVSARTPAGVAAQAGRLAGHMATHPELDPIDVGWSLVTVRSAFEHRAVVLGGDQEELLAGLSDLAAGRPAAGVVSGTSPAGGGRDRVVFVFPGQGSQWIGMGRELAASSPVFAARLAECAAALAPFVDWSLHDVLSGADGAPGLETADVVQPVLWAVMVSLAAVWEAAGIRPDAVVGHSQGEIAAACVAGSLSLEDAACVVALRSKALTVLAGRGGMLSVAEDAGKVRERLAAWGERLSVAAVNGPAATVVSGEPEALDELAAACEAESVRTRLLPVDYASHSAQVEGLQSEIVAALEGVVPSPTRIPMVSAMTGEFLDGLELDASYWYASLRATVEFDRAVRVLGEAGHRVFVEVSPHPVLTAAITDTLEDVPATLDVEGEHPLVLATLRRDDGGPDRLLRSLAEAHVSGTSVDWTSVLPAGRQVDLPTYAFQHQRFWPVPAAAPALFASADGTGSAAEARFWAAVERGDVPAVAATLAIDDQRRLADLLPALRTWRRRERDESATVDWRYRVTWAPVADPAPSPLSGTWLVVLPSEPALDALPDACVHALTTRGARVAVVRVPAATADRALLADQIRQALSTADGTSAEPQTAAPVEGVVSLLGLDEALVDGRPAVTAGLVATQALVQALGDAEVEAPLWAVTQGAVAAGANEVLTRPAQAQVWGLGQVAGLEHPDRWGGLVDLPPVWDERVAARLCGVLAGCGEDQVAVRSSGVLARRLVRAPRPRVREAWKPGGTVLVTGGTGAVGGHVARWLAGRDAGRVVLTSRSGPAAVDVAARAAALAGAGVDVDVVAGDVSRRSDVAALLAWIGRSGPPLTSVIHAAGAGQGSTLDDTTTAGLTAVLSAKATGAALLDELTSDVELDAFVLFSSGAATWGSGGQSAYAAANAFLDGLAESRRARGLVGSSVAWGLWGGGGMGSGEGGDQLQRLGMRVMDPDLAVRALGQVLDAGEGPVTVADVDWTRFTPVFTLHRPSPLIADLPEVGQVLASAGVVVEGAESPLVQRLAGLSRADQDRLLVDVVRSEAAAVLGHASAETVEQGRAFKELGFDSLTAVELRNRLRGVCGLSLPSTLVFDYPTARAVAGLLRSELLGDQVPGASVQVVAAPSDEPIAIVGMSCRYPGGVGGPEDMWDLLASGRDAISGFPQDRGWEVIEELYRSSDGSGYTRQGGFVYDAAGFDAGFFGISPREALAMDPQQRLLLETSWEALERAGIEPGSLRGSATGVYAGAASSGYGVGAVDGAGGSEGYLLTGGLTAVISGRVAYTLGLEGPAVTVDTACSSSLVALHLACQSLRTGECTLALAGGVAVLATPGAFAEFSKQQGLAADGRCKAFGAEADGIGWAEGAGVVVVERLSDAQRNGHQVLAVIRGSAINQDGASNGLTAPNGLSQQRVIRAALANAQMTAADIDAVEAHGTGTTLGDPIEAQALLATYGQDRPDDQPLWLGSVKSNIGHTGAAAGIAGVIKMVLALRHEELPRTLYAEEPSPHVDWSAGRVELLTERLPWTANGHPRRAGVSAFGVSGTNAHIIVEEAPAVPEPGGIAKPDTGPAGTVLGNGVTAWVVSGRTADGLAAQAGRLREFAVARPELDPVDVGWSLVTTRSVFEHRAVVTGTDRSELAAGLAAVATGRPAGGVVTGTVPSGDDDGRVVFVFPGQGSQWTGMGRELAASSPVFAARLAECAAALAPYVDWSLHDVLAGADGAPGLETGDVVQPALWAVMVSLAAVWEAAGVRPDAVVGHSQGEIAAACVAGILSLEDAAKVVALRSKALTVLAGRGGMLSIAESASRVRERLAEFGERLSVAAVNGPEATVVSGEPSALDELAAACASDGVRTRLLPVDYASHGAQVEAIEQEVLAELAGIAPAPGRVPMVSAMTGEFVDGPELDAAYWYGSLRASVEFERAVRVLGAAGHRAFVEVSPHPVLTSAITDTLEAAAGEDAPGAPATAIGTLRRDDGGADRFLISLAEAHVSGTTVDWTAVIPAGRPVDLPTYAFRHQRYWLQVSQDLLPGRSRAVGKDGEPDGTDGAGTAAWRYRISWSPVTGTAPAVLSGTWLVVTAAGAAEDGVVQALTDRGVRVVLVETDPVTTDRTALARQLTEVLAAEEQAGPSVAGVVSLLALDESTMPKAPAVTTGLARTLALVQVLGDADVVAPLWVVTRGAVGTGPDEAPASPVQAQAWGLGRVAGLEHPDRWGGLIDLPPVWDERAAAGMCTVLAGCGEDQVAVRPSGITARRLVRAVPGEGRGEPWTPRGTVLVTGAGGSVGPHLARWLGRLGAPHVVLATRSGPDVAGAARLAAQLAEAGTRVSSVACDVAERDQVAGLLAWTDAAGPALTSVFHAAVAVDLLPLQETGLAELALGLGAKVAGARWLDELTAGRDLDAFVLFSSIAATWGVSDHGVYAAANAHLDALALDRRARGLPATSVAWGVWGGGDRSDLDVEVPRSVAPTRLLRQGVRFLDPDRALTALAQALADDEAFLVVADVDWPRFAPVFTAARAWPLLDRIPEVVQLTADAPEETASGAGELAARLAGASPAERERTVVDLVRAHVAAVLGHGSADAVEPGRAFRDMGFDSLTAVELRNRLNTAFGLRLPSTAVFDHPSTLALAREVVTRLLGTPEASPPAPVQAATGEPIAIVGMGCRFPGGVTGPDQLWDLLATGGDAISGFPADRGWDLAGLDGAAQDGTSHVRQGGFVTGASEFDPAFFGISPREALAMDPQQRLLLEVCWEALERAGIAPRSLKGSPTGVFAGAAPSGYVGNIAGFENSQGHLLTGNVPSVISGRVSYTLGLEGPAVTLDTACSSSLVALHLACQALRSGECSLALAGGVMIMSAPEEFAGFSQQGALAADGRCKAFSASADGMGLAEGAGMLLVERLSDARRRGHPVLAVIRGSAVNQDGASNGLTAPNGPSQQRVIRAALASAGLSAADVDAVEAHGTGTSLGDPIEAQALLATYGQDRPEDRPLWLGSVKSNLGHTQQAAGIAGVMKVALALQHNELPRTLHADEPSPHVDWSTGHIRLLTDPMPWHPNGHPRRAGVSAFGISGTNAHVILEEPPAPEEGPVDVPAESPAPALVEAPLAWLVSGRTSAGLRGQARRLGEFVSARPDVGSVDVGWSLATTRTAFEHRAVVLGAGRDDLMAGLAALASEESRPDVLTGVVPPGGVGRVGFVFAGQGSQRAGMAAGLYEASPVFAETFDRACGLLEAELGFSVADVALGRSDDAEARADWTVFAQAGLFAVQAGLLALLEACGVRPDAVAGHSVGEVAAAYAAGVVSLPDACRLVAARGRLMQALPEGGAMAAVAVSETTMLDALQGVAGVDIAAVNGPEAVVISGDQDAVEGIAETFRERGVRVRRLRVSHAFHSPRMDPVLDELGQIADQLTYSPPAVPWAGALTGNLVTEPGPDYWVGQARRPVRYADAVTTLAAQGVRVFIEIGPDGTLSALGPAALNDEQSQGVFIPTQRPGHPADHTLVTALARAHVHGVSIDWTRILPAGKPTELPTYAFQHQKYWPKRSAALHVGDGTGSVAEARFWSAVEGGDAKALAETLAVDEHRPLSEVLPVLASWRQRERAEAVTTAWRYRVSWTAVPDAESAELDGTWLLVAPADEVADDLTRQVEQALVAGGADAVIIRPGESDRDELADQLRRSFAGVVSLLALDETPLTGRAAVARGVAETQVLVQALGDAGTEAPLWVLTRGAVATGPDEVLESPVQAQVWGLGRVAGLEHPDRWGGLIDLPADLDEQAESRLRMLLAGCGEDQAAVRRGGIMGRRLVRAPRPRTGTWKPRGSALVTGGTGAIGARVARWLAGRGAPRVVLTSRSGPDAADAAELAAGLASAGTDVEVLAADITESAAVAGALARIARSGPPLTTVLHTAGLGQATALHETTVEELAAVAEAKTAGAAHLDELTDGLDLDAFVLFSSVSATWGSALQPGYAAANAYLDGLAESRRSRGLPASSVAWGLWGGGGMGSGEGAGQLQRLGVKVMDPDLAIRALAQVLDGDEGLVTVADVDWSRFAPVFTLRRPSPLISTLPETAEILSIADDLTGEADEDAAAALRERLAGMSRGEQDRMLTDLVRAQAALALGYASAEAVEADRAFRDLGFDSLTAVELRNQLSAVTGRNLPATVVFDYPAPAVLAGFLRAELLPDEAAGPPSVFADLDRLEAALAGLGPDGDLRDDVTRRLRGVLSNWLETQGEAGHEDSDVELRSATPDEVFGFLDRELGAP</sequence>
<dbReference type="CDD" id="cd00833">
    <property type="entry name" value="PKS"/>
    <property type="match status" value="5"/>
</dbReference>
<feature type="domain" description="Carrier" evidence="9">
    <location>
        <begin position="1503"/>
        <end position="1578"/>
    </location>
</feature>
<evidence type="ECO:0000256" key="6">
    <source>
        <dbReference type="ARBA" id="ARBA00023268"/>
    </source>
</evidence>
<feature type="domain" description="Carrier" evidence="9">
    <location>
        <begin position="3060"/>
        <end position="3135"/>
    </location>
</feature>
<dbReference type="InterPro" id="IPR016035">
    <property type="entry name" value="Acyl_Trfase/lysoPLipase"/>
</dbReference>
<dbReference type="SMART" id="SM01294">
    <property type="entry name" value="PKS_PP_betabranch"/>
    <property type="match status" value="5"/>
</dbReference>
<dbReference type="SMART" id="SM00827">
    <property type="entry name" value="PKS_AT"/>
    <property type="match status" value="5"/>
</dbReference>
<dbReference type="Pfam" id="PF18369">
    <property type="entry name" value="PKS_DE"/>
    <property type="match status" value="4"/>
</dbReference>
<dbReference type="Gene3D" id="3.40.50.720">
    <property type="entry name" value="NAD(P)-binding Rossmann-like Domain"/>
    <property type="match status" value="5"/>
</dbReference>
<dbReference type="Pfam" id="PF16197">
    <property type="entry name" value="KAsynt_C_assoc"/>
    <property type="match status" value="5"/>
</dbReference>
<dbReference type="SMART" id="SM00823">
    <property type="entry name" value="PKS_PP"/>
    <property type="match status" value="5"/>
</dbReference>
<evidence type="ECO:0000256" key="2">
    <source>
        <dbReference type="ARBA" id="ARBA00022450"/>
    </source>
</evidence>
<dbReference type="NCBIfam" id="NF045894">
    <property type="entry name" value="PKS_plus_SDR"/>
    <property type="match status" value="4"/>
</dbReference>
<dbReference type="InterPro" id="IPR013968">
    <property type="entry name" value="PKS_KR"/>
</dbReference>
<feature type="domain" description="Carrier" evidence="9">
    <location>
        <begin position="4625"/>
        <end position="4700"/>
    </location>
</feature>
<dbReference type="InterPro" id="IPR014031">
    <property type="entry name" value="Ketoacyl_synth_C"/>
</dbReference>
<evidence type="ECO:0000259" key="9">
    <source>
        <dbReference type="PROSITE" id="PS50075"/>
    </source>
</evidence>
<evidence type="ECO:0000256" key="3">
    <source>
        <dbReference type="ARBA" id="ARBA00022553"/>
    </source>
</evidence>
<dbReference type="PANTHER" id="PTHR43775:SF51">
    <property type="entry name" value="INACTIVE PHENOLPHTHIOCEROL SYNTHESIS POLYKETIDE SYNTHASE TYPE I PKS1-RELATED"/>
    <property type="match status" value="1"/>
</dbReference>
<dbReference type="Pfam" id="PF02801">
    <property type="entry name" value="Ketoacyl-synt_C"/>
    <property type="match status" value="5"/>
</dbReference>
<feature type="region of interest" description="Disordered" evidence="8">
    <location>
        <begin position="1474"/>
        <end position="1493"/>
    </location>
</feature>
<dbReference type="CDD" id="cd08952">
    <property type="entry name" value="KR_1_SDR_x"/>
    <property type="match status" value="5"/>
</dbReference>
<dbReference type="InterPro" id="IPR016036">
    <property type="entry name" value="Malonyl_transacylase_ACP-bd"/>
</dbReference>
<dbReference type="FunFam" id="3.40.47.10:FF:000019">
    <property type="entry name" value="Polyketide synthase type I"/>
    <property type="match status" value="5"/>
</dbReference>
<dbReference type="InterPro" id="IPR009081">
    <property type="entry name" value="PP-bd_ACP"/>
</dbReference>
<evidence type="ECO:0000256" key="5">
    <source>
        <dbReference type="ARBA" id="ARBA00023194"/>
    </source>
</evidence>
<keyword evidence="6" id="KW-0511">Multifunctional enzyme</keyword>
<dbReference type="SMART" id="SM00825">
    <property type="entry name" value="PKS_KS"/>
    <property type="match status" value="5"/>
</dbReference>
<dbReference type="EMBL" id="CP053892">
    <property type="protein sequence ID" value="QKG19192.1"/>
    <property type="molecule type" value="Genomic_DNA"/>
</dbReference>
<dbReference type="GO" id="GO:0004315">
    <property type="term" value="F:3-oxoacyl-[acyl-carrier-protein] synthase activity"/>
    <property type="evidence" value="ECO:0007669"/>
    <property type="project" value="InterPro"/>
</dbReference>
<dbReference type="InterPro" id="IPR014043">
    <property type="entry name" value="Acyl_transferase_dom"/>
</dbReference>
<dbReference type="InterPro" id="IPR006162">
    <property type="entry name" value="Ppantetheine_attach_site"/>
</dbReference>
<dbReference type="InterPro" id="IPR036291">
    <property type="entry name" value="NAD(P)-bd_dom_sf"/>
</dbReference>
<dbReference type="SMART" id="SM00822">
    <property type="entry name" value="PKS_KR"/>
    <property type="match status" value="5"/>
</dbReference>
<evidence type="ECO:0000259" key="10">
    <source>
        <dbReference type="PROSITE" id="PS52004"/>
    </source>
</evidence>
<name>A0A7D3VUL5_ACTVE</name>
<dbReference type="PROSITE" id="PS52004">
    <property type="entry name" value="KS3_2"/>
    <property type="match status" value="5"/>
</dbReference>
<dbReference type="InterPro" id="IPR016039">
    <property type="entry name" value="Thiolase-like"/>
</dbReference>
<feature type="domain" description="Carrier" evidence="9">
    <location>
        <begin position="7680"/>
        <end position="7755"/>
    </location>
</feature>
<dbReference type="RefSeq" id="WP_173092974.1">
    <property type="nucleotide sequence ID" value="NZ_CP053892.1"/>
</dbReference>
<evidence type="ECO:0000256" key="8">
    <source>
        <dbReference type="SAM" id="MobiDB-lite"/>
    </source>
</evidence>
<dbReference type="Gene3D" id="1.10.1200.10">
    <property type="entry name" value="ACP-like"/>
    <property type="match status" value="5"/>
</dbReference>
<dbReference type="InterPro" id="IPR036736">
    <property type="entry name" value="ACP-like_sf"/>
</dbReference>
<reference evidence="11 12" key="1">
    <citation type="submission" date="2020-05" db="EMBL/GenBank/DDBJ databases">
        <title>Actinomadura verrucosospora NRRL-B18236 (PFL_A860) Genome sequencing and assembly.</title>
        <authorList>
            <person name="Samborskyy M."/>
        </authorList>
    </citation>
    <scope>NUCLEOTIDE SEQUENCE [LARGE SCALE GENOMIC DNA]</scope>
    <source>
        <strain evidence="11 12">NRRL:B18236</strain>
    </source>
</reference>
<dbReference type="InterPro" id="IPR041618">
    <property type="entry name" value="PKS_DE"/>
</dbReference>
<dbReference type="SUPFAM" id="SSF52151">
    <property type="entry name" value="FabD/lysophospholipase-like"/>
    <property type="match status" value="5"/>
</dbReference>
<evidence type="ECO:0000313" key="12">
    <source>
        <dbReference type="Proteomes" id="UP000501240"/>
    </source>
</evidence>
<accession>A0A7D3VUL5</accession>
<dbReference type="Gene3D" id="3.40.47.10">
    <property type="match status" value="5"/>
</dbReference>
<dbReference type="GO" id="GO:0033068">
    <property type="term" value="P:macrolide biosynthetic process"/>
    <property type="evidence" value="ECO:0007669"/>
    <property type="project" value="UniProtKB-ARBA"/>
</dbReference>
<dbReference type="InterPro" id="IPR015083">
    <property type="entry name" value="NorB/c/GfsB-D-like_docking"/>
</dbReference>
<organism evidence="11 12">
    <name type="scientific">Actinomadura verrucosospora</name>
    <dbReference type="NCBI Taxonomy" id="46165"/>
    <lineage>
        <taxon>Bacteria</taxon>
        <taxon>Bacillati</taxon>
        <taxon>Actinomycetota</taxon>
        <taxon>Actinomycetes</taxon>
        <taxon>Streptosporangiales</taxon>
        <taxon>Thermomonosporaceae</taxon>
        <taxon>Actinomadura</taxon>
    </lineage>
</organism>
<dbReference type="InterPro" id="IPR018201">
    <property type="entry name" value="Ketoacyl_synth_AS"/>
</dbReference>
<keyword evidence="5" id="KW-0045">Antibiotic biosynthesis</keyword>
<dbReference type="Pfam" id="PF00109">
    <property type="entry name" value="ketoacyl-synt"/>
    <property type="match status" value="5"/>
</dbReference>
<dbReference type="InterPro" id="IPR020841">
    <property type="entry name" value="PKS_Beta-ketoAc_synthase_dom"/>
</dbReference>
<evidence type="ECO:0000256" key="1">
    <source>
        <dbReference type="ARBA" id="ARBA00001957"/>
    </source>
</evidence>
<dbReference type="Pfam" id="PF00698">
    <property type="entry name" value="Acyl_transf_1"/>
    <property type="match status" value="5"/>
</dbReference>
<keyword evidence="2" id="KW-0596">Phosphopantetheine</keyword>
<feature type="domain" description="Ketosynthase family 3 (KS3)" evidence="10">
    <location>
        <begin position="1596"/>
        <end position="2021"/>
    </location>
</feature>
<dbReference type="InterPro" id="IPR020806">
    <property type="entry name" value="PKS_PP-bd"/>
</dbReference>
<evidence type="ECO:0000256" key="4">
    <source>
        <dbReference type="ARBA" id="ARBA00022679"/>
    </source>
</evidence>
<feature type="domain" description="Ketosynthase family 3 (KS3)" evidence="10">
    <location>
        <begin position="33"/>
        <end position="455"/>
    </location>
</feature>
<dbReference type="GO" id="GO:0006633">
    <property type="term" value="P:fatty acid biosynthetic process"/>
    <property type="evidence" value="ECO:0007669"/>
    <property type="project" value="InterPro"/>
</dbReference>
<protein>
    <submittedName>
        <fullName evidence="11">Type I modular polyketide synthase</fullName>
    </submittedName>
</protein>
<dbReference type="Gene3D" id="3.40.50.11460">
    <property type="match status" value="1"/>
</dbReference>
<feature type="domain" description="Ketosynthase family 3 (KS3)" evidence="10">
    <location>
        <begin position="4718"/>
        <end position="5142"/>
    </location>
</feature>
<evidence type="ECO:0000256" key="7">
    <source>
        <dbReference type="ARBA" id="ARBA00023315"/>
    </source>
</evidence>
<comment type="cofactor">
    <cofactor evidence="1">
        <name>pantetheine 4'-phosphate</name>
        <dbReference type="ChEBI" id="CHEBI:47942"/>
    </cofactor>
</comment>
<evidence type="ECO:0000313" key="11">
    <source>
        <dbReference type="EMBL" id="QKG19192.1"/>
    </source>
</evidence>
<dbReference type="SUPFAM" id="SSF55048">
    <property type="entry name" value="Probable ACP-binding domain of malonyl-CoA ACP transacylase"/>
    <property type="match status" value="5"/>
</dbReference>
<feature type="domain" description="Ketosynthase family 3 (KS3)" evidence="10">
    <location>
        <begin position="3151"/>
        <end position="3578"/>
    </location>
</feature>
<dbReference type="InterPro" id="IPR050091">
    <property type="entry name" value="PKS_NRPS_Biosynth_Enz"/>
</dbReference>
<keyword evidence="4" id="KW-0808">Transferase</keyword>